<dbReference type="Pfam" id="PF18885">
    <property type="entry name" value="DUF5648"/>
    <property type="match status" value="1"/>
</dbReference>
<gene>
    <name evidence="4" type="ORF">M514_27025</name>
</gene>
<dbReference type="Pfam" id="PF00188">
    <property type="entry name" value="CAP"/>
    <property type="match status" value="1"/>
</dbReference>
<dbReference type="InterPro" id="IPR014044">
    <property type="entry name" value="CAP_dom"/>
</dbReference>
<dbReference type="InterPro" id="IPR035940">
    <property type="entry name" value="CAP_sf"/>
</dbReference>
<feature type="domain" description="DUF5648" evidence="3">
    <location>
        <begin position="253"/>
        <end position="385"/>
    </location>
</feature>
<reference evidence="4" key="1">
    <citation type="journal article" date="2014" name="Nat. Genet.">
        <title>Genome and transcriptome of the porcine whipworm Trichuris suis.</title>
        <authorList>
            <person name="Jex A.R."/>
            <person name="Nejsum P."/>
            <person name="Schwarz E.M."/>
            <person name="Hu L."/>
            <person name="Young N.D."/>
            <person name="Hall R.S."/>
            <person name="Korhonen P.K."/>
            <person name="Liao S."/>
            <person name="Thamsborg S."/>
            <person name="Xia J."/>
            <person name="Xu P."/>
            <person name="Wang S."/>
            <person name="Scheerlinck J.P."/>
            <person name="Hofmann A."/>
            <person name="Sternberg P.W."/>
            <person name="Wang J."/>
            <person name="Gasser R.B."/>
        </authorList>
    </citation>
    <scope>NUCLEOTIDE SEQUENCE [LARGE SCALE GENOMIC DNA]</scope>
    <source>
        <strain evidence="4">DCEP-RM93F</strain>
    </source>
</reference>
<proteinExistence type="predicted"/>
<evidence type="ECO:0000259" key="2">
    <source>
        <dbReference type="Pfam" id="PF00188"/>
    </source>
</evidence>
<feature type="domain" description="SCP" evidence="2">
    <location>
        <begin position="46"/>
        <end position="202"/>
    </location>
</feature>
<name>A0A085MUA9_9BILA</name>
<dbReference type="Gene3D" id="3.40.33.10">
    <property type="entry name" value="CAP"/>
    <property type="match status" value="1"/>
</dbReference>
<dbReference type="SUPFAM" id="SSF55797">
    <property type="entry name" value="PR-1-like"/>
    <property type="match status" value="1"/>
</dbReference>
<organism evidence="4">
    <name type="scientific">Trichuris suis</name>
    <name type="common">pig whipworm</name>
    <dbReference type="NCBI Taxonomy" id="68888"/>
    <lineage>
        <taxon>Eukaryota</taxon>
        <taxon>Metazoa</taxon>
        <taxon>Ecdysozoa</taxon>
        <taxon>Nematoda</taxon>
        <taxon>Enoplea</taxon>
        <taxon>Dorylaimia</taxon>
        <taxon>Trichinellida</taxon>
        <taxon>Trichuridae</taxon>
        <taxon>Trichuris</taxon>
    </lineage>
</organism>
<dbReference type="EMBL" id="KL367647">
    <property type="protein sequence ID" value="KFD60805.1"/>
    <property type="molecule type" value="Genomic_DNA"/>
</dbReference>
<dbReference type="AlphaFoldDB" id="A0A085MUA9"/>
<evidence type="ECO:0000256" key="1">
    <source>
        <dbReference type="SAM" id="SignalP"/>
    </source>
</evidence>
<accession>A0A085MUA9</accession>
<protein>
    <submittedName>
        <fullName evidence="4">Uncharacterized protein</fullName>
    </submittedName>
</protein>
<dbReference type="InterPro" id="IPR043708">
    <property type="entry name" value="DUF5648"/>
</dbReference>
<feature type="chain" id="PRO_5001795445" evidence="1">
    <location>
        <begin position="27"/>
        <end position="400"/>
    </location>
</feature>
<evidence type="ECO:0000259" key="3">
    <source>
        <dbReference type="Pfam" id="PF18885"/>
    </source>
</evidence>
<feature type="signal peptide" evidence="1">
    <location>
        <begin position="1"/>
        <end position="26"/>
    </location>
</feature>
<evidence type="ECO:0000313" key="4">
    <source>
        <dbReference type="EMBL" id="KFD60805.1"/>
    </source>
</evidence>
<sequence>MQASCSGKMGPLLFGLLAAYIAEVAGLRSVPVELSSQDRDALFKGLNDIRASLGSSNMECLTKWSTELEAEAQKVASECTAKEEEGAHGVAVIYQTPPSPPTPAPPPAPTAPAAPAISTYLDVIKSYKTTLKPDCTCVATKEANCGTFKQLSEARTFPSAIDKRLFVLERSRFSLWNAGQVGCAVSKCSTPTQTSYVMACVFDKWAKRDKCSFSAGTECSFCLEGKSCVDKLCCAKAQGGEGSCGSSPAQLVPLYRMYNDAKKSMVLTGNSWRKTQLQTAGYKDLGVLGYISSQQDKSCAALKPLHEFSLQNDLDSVYLTDKLSIEAYGQRGYFYRGTAGYVVDAEGFCSSSVSAYNFLVSDIRNFYTAGQQEAETIAARKGNYSSFWYQGIPFALWTKP</sequence>
<keyword evidence="1" id="KW-0732">Signal</keyword>
<dbReference type="Proteomes" id="UP000030758">
    <property type="component" value="Unassembled WGS sequence"/>
</dbReference>